<evidence type="ECO:0000313" key="5">
    <source>
        <dbReference type="Proteomes" id="UP000683310"/>
    </source>
</evidence>
<feature type="compositionally biased region" description="Basic residues" evidence="3">
    <location>
        <begin position="114"/>
        <end position="125"/>
    </location>
</feature>
<dbReference type="SUPFAM" id="SSF48576">
    <property type="entry name" value="Terpenoid synthases"/>
    <property type="match status" value="1"/>
</dbReference>
<dbReference type="InterPro" id="IPR008949">
    <property type="entry name" value="Isoprenoid_synthase_dom_sf"/>
</dbReference>
<feature type="region of interest" description="Disordered" evidence="3">
    <location>
        <begin position="104"/>
        <end position="125"/>
    </location>
</feature>
<name>A0ABX8CL15_9NOCA</name>
<dbReference type="Gene3D" id="1.10.600.10">
    <property type="entry name" value="Farnesyl Diphosphate Synthase"/>
    <property type="match status" value="1"/>
</dbReference>
<keyword evidence="2" id="KW-0460">Magnesium</keyword>
<keyword evidence="1 2" id="KW-0456">Lyase</keyword>
<evidence type="ECO:0000313" key="4">
    <source>
        <dbReference type="EMBL" id="QVI20647.1"/>
    </source>
</evidence>
<comment type="similarity">
    <text evidence="2">Belongs to the terpene synthase family.</text>
</comment>
<keyword evidence="2" id="KW-0479">Metal-binding</keyword>
<dbReference type="InterPro" id="IPR034686">
    <property type="entry name" value="Terpene_cyclase-like_2"/>
</dbReference>
<dbReference type="PANTHER" id="PTHR35201">
    <property type="entry name" value="TERPENE SYNTHASE"/>
    <property type="match status" value="1"/>
</dbReference>
<proteinExistence type="inferred from homology"/>
<evidence type="ECO:0000256" key="2">
    <source>
        <dbReference type="RuleBase" id="RU366034"/>
    </source>
</evidence>
<dbReference type="Proteomes" id="UP000683310">
    <property type="component" value="Chromosome"/>
</dbReference>
<protein>
    <recommendedName>
        <fullName evidence="2">Terpene synthase</fullName>
        <ecNumber evidence="2">4.2.3.-</ecNumber>
    </recommendedName>
</protein>
<dbReference type="Pfam" id="PF19086">
    <property type="entry name" value="Terpene_syn_C_2"/>
    <property type="match status" value="1"/>
</dbReference>
<reference evidence="4 5" key="1">
    <citation type="submission" date="2021-04" db="EMBL/GenBank/DDBJ databases">
        <title>Nocardia tengchongensis.</title>
        <authorList>
            <person name="Zhuang k."/>
            <person name="Ran Y."/>
            <person name="Li W."/>
        </authorList>
    </citation>
    <scope>NUCLEOTIDE SEQUENCE [LARGE SCALE GENOMIC DNA]</scope>
    <source>
        <strain evidence="4 5">CFH S0057</strain>
    </source>
</reference>
<evidence type="ECO:0000256" key="1">
    <source>
        <dbReference type="ARBA" id="ARBA00023239"/>
    </source>
</evidence>
<dbReference type="EC" id="4.2.3.-" evidence="2"/>
<sequence>MTPAIGIHDLAVATSRHMLTHAVLADRLGTDPAKYQRGLGQDAMSIPGDDEDAFTMAAAAAAPIVERHGASRIRNVFFATETGVDDFRRLGGADLREAECGPVPVVPATARPAPHPRPRRQPLARRRCRAASARRPRTAPLGIVRRTSTMATIHFANHRIPFPPGPVHTGFEESGGAAVRWMRDHGLGSDRVETHLATTRPQLLAAFAFPDIAQSELDLITQWLAWAFLLDDELDDQDAAPGHCGRTIEGLIRTLHGSPARTPMERAVADLAGRTFLAASPGQQRQLLGDTEAWLWTYFTEAVDRAAGRMLPWTEFRVHRRDSVAMFALLDLHDLVNHIELSDTARNLRSYQALRAAVAEHSGVVNDICSYEKEQASGYTHNTVCVLQAERELSVDAAKASAEALLAEIAASVLHASADIAEDIGIGELSETDREALGTCVDGYRTIARADFDFHTRVRATRRSRRTGDGVARAVTDRRGVRLHQGARLDGEGLAGYPRAFPAARLGGRAHALSGGLRAGAAGFAGRRALRRGRQRR</sequence>
<comment type="cofactor">
    <cofactor evidence="2">
        <name>Mg(2+)</name>
        <dbReference type="ChEBI" id="CHEBI:18420"/>
    </cofactor>
</comment>
<keyword evidence="5" id="KW-1185">Reference proteome</keyword>
<dbReference type="EMBL" id="CP074371">
    <property type="protein sequence ID" value="QVI20647.1"/>
    <property type="molecule type" value="Genomic_DNA"/>
</dbReference>
<dbReference type="InterPro" id="IPR016039">
    <property type="entry name" value="Thiolase-like"/>
</dbReference>
<dbReference type="SUPFAM" id="SSF53901">
    <property type="entry name" value="Thiolase-like"/>
    <property type="match status" value="1"/>
</dbReference>
<gene>
    <name evidence="4" type="ORF">KHQ06_31745</name>
</gene>
<accession>A0ABX8CL15</accession>
<dbReference type="PANTHER" id="PTHR35201:SF4">
    <property type="entry name" value="BETA-PINACENE SYNTHASE-RELATED"/>
    <property type="match status" value="1"/>
</dbReference>
<evidence type="ECO:0000256" key="3">
    <source>
        <dbReference type="SAM" id="MobiDB-lite"/>
    </source>
</evidence>
<dbReference type="Gene3D" id="3.40.47.10">
    <property type="match status" value="1"/>
</dbReference>
<organism evidence="4 5">
    <name type="scientific">Nocardia tengchongensis</name>
    <dbReference type="NCBI Taxonomy" id="2055889"/>
    <lineage>
        <taxon>Bacteria</taxon>
        <taxon>Bacillati</taxon>
        <taxon>Actinomycetota</taxon>
        <taxon>Actinomycetes</taxon>
        <taxon>Mycobacteriales</taxon>
        <taxon>Nocardiaceae</taxon>
        <taxon>Nocardia</taxon>
    </lineage>
</organism>